<accession>A0A834MKD2</accession>
<comment type="caution">
    <text evidence="1">The sequence shown here is derived from an EMBL/GenBank/DDBJ whole genome shotgun (WGS) entry which is preliminary data.</text>
</comment>
<protein>
    <submittedName>
        <fullName evidence="1">Uncharacterized protein</fullName>
    </submittedName>
</protein>
<sequence length="93" mass="10450">MWKIHGVRRWTYRSFPIANSHNAGSLRTPVLGRTCRTPPPERVSFSGQNGYGIDRGAVTELWVPISEGIGVAVGEPTRNQRQREINTDSIIIY</sequence>
<name>A0A834MKD2_RHYFE</name>
<reference evidence="1" key="1">
    <citation type="submission" date="2020-08" db="EMBL/GenBank/DDBJ databases">
        <title>Genome sequencing and assembly of the red palm weevil Rhynchophorus ferrugineus.</title>
        <authorList>
            <person name="Dias G.B."/>
            <person name="Bergman C.M."/>
            <person name="Manee M."/>
        </authorList>
    </citation>
    <scope>NUCLEOTIDE SEQUENCE</scope>
    <source>
        <strain evidence="1">AA-2017</strain>
        <tissue evidence="1">Whole larva</tissue>
    </source>
</reference>
<proteinExistence type="predicted"/>
<organism evidence="1 2">
    <name type="scientific">Rhynchophorus ferrugineus</name>
    <name type="common">Red palm weevil</name>
    <name type="synonym">Curculio ferrugineus</name>
    <dbReference type="NCBI Taxonomy" id="354439"/>
    <lineage>
        <taxon>Eukaryota</taxon>
        <taxon>Metazoa</taxon>
        <taxon>Ecdysozoa</taxon>
        <taxon>Arthropoda</taxon>
        <taxon>Hexapoda</taxon>
        <taxon>Insecta</taxon>
        <taxon>Pterygota</taxon>
        <taxon>Neoptera</taxon>
        <taxon>Endopterygota</taxon>
        <taxon>Coleoptera</taxon>
        <taxon>Polyphaga</taxon>
        <taxon>Cucujiformia</taxon>
        <taxon>Curculionidae</taxon>
        <taxon>Dryophthorinae</taxon>
        <taxon>Rhynchophorus</taxon>
    </lineage>
</organism>
<keyword evidence="2" id="KW-1185">Reference proteome</keyword>
<dbReference type="AlphaFoldDB" id="A0A834MKD2"/>
<dbReference type="Proteomes" id="UP000625711">
    <property type="component" value="Unassembled WGS sequence"/>
</dbReference>
<evidence type="ECO:0000313" key="2">
    <source>
        <dbReference type="Proteomes" id="UP000625711"/>
    </source>
</evidence>
<evidence type="ECO:0000313" key="1">
    <source>
        <dbReference type="EMBL" id="KAF7285556.1"/>
    </source>
</evidence>
<gene>
    <name evidence="1" type="ORF">GWI33_010552</name>
</gene>
<dbReference type="EMBL" id="JAACXV010000052">
    <property type="protein sequence ID" value="KAF7285556.1"/>
    <property type="molecule type" value="Genomic_DNA"/>
</dbReference>